<proteinExistence type="predicted"/>
<dbReference type="WBParaSite" id="ACOC_0000253401-mRNA-1">
    <property type="protein sequence ID" value="ACOC_0000253401-mRNA-1"/>
    <property type="gene ID" value="ACOC_0000253401"/>
</dbReference>
<protein>
    <submittedName>
        <fullName evidence="1">Sema domain-containing protein</fullName>
    </submittedName>
</protein>
<sequence length="212" mass="24127">LENWHLQVALGLGDGRVFEYAVDSDSTEPLRDYTQGIGHLPIIFTGFDTGSSTLLVASFKKLMAFRNDKVFPLLSNVQDQFDKMRSISFLETSLHFVVSFSPGGRHPAISHRLYRLAIDDDNDEVLCIELSEWLTDCQLASTMWSNSLFSLENNLFSVVYNEDKRRFDAHDWSERRADTAAEKMKLERFCLGDGEFPVEINSGSYKGHSNDK</sequence>
<reference evidence="1" key="1">
    <citation type="submission" date="2017-02" db="UniProtKB">
        <authorList>
            <consortium name="WormBaseParasite"/>
        </authorList>
    </citation>
    <scope>IDENTIFICATION</scope>
</reference>
<evidence type="ECO:0000313" key="1">
    <source>
        <dbReference type="WBParaSite" id="ACOC_0000253401-mRNA-1"/>
    </source>
</evidence>
<name>A0A0R3PEM0_ANGCS</name>
<dbReference type="AlphaFoldDB" id="A0A0R3PEM0"/>
<accession>A0A0R3PEM0</accession>
<organism evidence="1">
    <name type="scientific">Angiostrongylus costaricensis</name>
    <name type="common">Nematode worm</name>
    <dbReference type="NCBI Taxonomy" id="334426"/>
    <lineage>
        <taxon>Eukaryota</taxon>
        <taxon>Metazoa</taxon>
        <taxon>Ecdysozoa</taxon>
        <taxon>Nematoda</taxon>
        <taxon>Chromadorea</taxon>
        <taxon>Rhabditida</taxon>
        <taxon>Rhabditina</taxon>
        <taxon>Rhabditomorpha</taxon>
        <taxon>Strongyloidea</taxon>
        <taxon>Metastrongylidae</taxon>
        <taxon>Angiostrongylus</taxon>
    </lineage>
</organism>